<dbReference type="WBParaSite" id="NBR_0001109301-mRNA-1">
    <property type="protein sequence ID" value="NBR_0001109301-mRNA-1"/>
    <property type="gene ID" value="NBR_0001109301"/>
</dbReference>
<protein>
    <recommendedName>
        <fullName evidence="8">Glycosyltransferase family 92 protein</fullName>
        <ecNumber evidence="8">2.4.1.-</ecNumber>
    </recommendedName>
</protein>
<evidence type="ECO:0000256" key="8">
    <source>
        <dbReference type="RuleBase" id="RU366017"/>
    </source>
</evidence>
<evidence type="ECO:0000256" key="4">
    <source>
        <dbReference type="ARBA" id="ARBA00022679"/>
    </source>
</evidence>
<reference evidence="9 10" key="2">
    <citation type="submission" date="2018-11" db="EMBL/GenBank/DDBJ databases">
        <authorList>
            <consortium name="Pathogen Informatics"/>
        </authorList>
    </citation>
    <scope>NUCLEOTIDE SEQUENCE [LARGE SCALE GENOMIC DNA]</scope>
</reference>
<keyword evidence="5" id="KW-0812">Transmembrane</keyword>
<evidence type="ECO:0000256" key="2">
    <source>
        <dbReference type="ARBA" id="ARBA00007647"/>
    </source>
</evidence>
<name>A0A158R028_NIPBR</name>
<reference evidence="11" key="1">
    <citation type="submission" date="2016-04" db="UniProtKB">
        <authorList>
            <consortium name="WormBaseParasite"/>
        </authorList>
    </citation>
    <scope>IDENTIFICATION</scope>
</reference>
<evidence type="ECO:0000313" key="11">
    <source>
        <dbReference type="WBParaSite" id="NBR_0001109301-mRNA-1"/>
    </source>
</evidence>
<comment type="similarity">
    <text evidence="2 8">Belongs to the glycosyltransferase 92 family.</text>
</comment>
<dbReference type="EC" id="2.4.1.-" evidence="8"/>
<evidence type="ECO:0000256" key="3">
    <source>
        <dbReference type="ARBA" id="ARBA00022676"/>
    </source>
</evidence>
<evidence type="ECO:0000313" key="9">
    <source>
        <dbReference type="EMBL" id="VDL74683.1"/>
    </source>
</evidence>
<proteinExistence type="inferred from homology"/>
<dbReference type="AlphaFoldDB" id="A0A158R028"/>
<evidence type="ECO:0000256" key="1">
    <source>
        <dbReference type="ARBA" id="ARBA00004167"/>
    </source>
</evidence>
<keyword evidence="3 8" id="KW-0328">Glycosyltransferase</keyword>
<gene>
    <name evidence="9" type="ORF">NBR_LOCUS11094</name>
</gene>
<dbReference type="InterPro" id="IPR008166">
    <property type="entry name" value="Glyco_transf_92"/>
</dbReference>
<keyword evidence="6" id="KW-1133">Transmembrane helix</keyword>
<dbReference type="GO" id="GO:0016757">
    <property type="term" value="F:glycosyltransferase activity"/>
    <property type="evidence" value="ECO:0007669"/>
    <property type="project" value="UniProtKB-UniRule"/>
</dbReference>
<comment type="subcellular location">
    <subcellularLocation>
        <location evidence="1">Membrane</location>
        <topology evidence="1">Single-pass membrane protein</topology>
    </subcellularLocation>
</comment>
<organism evidence="11">
    <name type="scientific">Nippostrongylus brasiliensis</name>
    <name type="common">Rat hookworm</name>
    <dbReference type="NCBI Taxonomy" id="27835"/>
    <lineage>
        <taxon>Eukaryota</taxon>
        <taxon>Metazoa</taxon>
        <taxon>Ecdysozoa</taxon>
        <taxon>Nematoda</taxon>
        <taxon>Chromadorea</taxon>
        <taxon>Rhabditida</taxon>
        <taxon>Rhabditina</taxon>
        <taxon>Rhabditomorpha</taxon>
        <taxon>Strongyloidea</taxon>
        <taxon>Heligmosomidae</taxon>
        <taxon>Nippostrongylus</taxon>
    </lineage>
</organism>
<keyword evidence="10" id="KW-1185">Reference proteome</keyword>
<keyword evidence="4 8" id="KW-0808">Transferase</keyword>
<evidence type="ECO:0000313" key="10">
    <source>
        <dbReference type="Proteomes" id="UP000271162"/>
    </source>
</evidence>
<dbReference type="GO" id="GO:0016020">
    <property type="term" value="C:membrane"/>
    <property type="evidence" value="ECO:0007669"/>
    <property type="project" value="UniProtKB-SubCell"/>
</dbReference>
<evidence type="ECO:0000256" key="6">
    <source>
        <dbReference type="ARBA" id="ARBA00022989"/>
    </source>
</evidence>
<dbReference type="PANTHER" id="PTHR21461">
    <property type="entry name" value="GLYCOSYLTRANSFERASE FAMILY 92 PROTEIN"/>
    <property type="match status" value="1"/>
</dbReference>
<evidence type="ECO:0000256" key="7">
    <source>
        <dbReference type="ARBA" id="ARBA00023136"/>
    </source>
</evidence>
<sequence length="271" mass="31165">MAATSEPESHLADHINSCIPFYDLIEKNVREGVGNRSTTLTSQTLVAAYAFRDYSVVTNDLEGAYGKRKFCRYLDINFNEIGKPVESFIFPDFVVFCCRNPEAVYMSITDDTDSGFEDNVRILDRTIEEPIYELSICLGTLRDGTSYWLMLAELIEHHKLVGVQHFYIYVKDIDEYSEKVLVMAIHNAQLYFPGFDHGITISSKEIVIRHYRDVTIDDWSVRVLPFVEKFGVFENTTYPERLAGKLLHNVQQRLDRVYGNDRFAIASLEAV</sequence>
<dbReference type="EMBL" id="UYSL01020457">
    <property type="protein sequence ID" value="VDL74683.1"/>
    <property type="molecule type" value="Genomic_DNA"/>
</dbReference>
<accession>A0A158R028</accession>
<dbReference type="PANTHER" id="PTHR21461:SF40">
    <property type="entry name" value="GLYCOSYLTRANSFERASE FAMILY 92 PROTEIN"/>
    <property type="match status" value="1"/>
</dbReference>
<dbReference type="Proteomes" id="UP000271162">
    <property type="component" value="Unassembled WGS sequence"/>
</dbReference>
<dbReference type="OMA" id="EAVYMSI"/>
<dbReference type="Pfam" id="PF01697">
    <property type="entry name" value="Glyco_transf_92"/>
    <property type="match status" value="1"/>
</dbReference>
<keyword evidence="7" id="KW-0472">Membrane</keyword>
<dbReference type="GO" id="GO:0005737">
    <property type="term" value="C:cytoplasm"/>
    <property type="evidence" value="ECO:0007669"/>
    <property type="project" value="TreeGrafter"/>
</dbReference>
<evidence type="ECO:0000256" key="5">
    <source>
        <dbReference type="ARBA" id="ARBA00022692"/>
    </source>
</evidence>